<dbReference type="CDD" id="cd04301">
    <property type="entry name" value="NAT_SF"/>
    <property type="match status" value="1"/>
</dbReference>
<dbReference type="AlphaFoldDB" id="E8LL19"/>
<dbReference type="SUPFAM" id="SSF55729">
    <property type="entry name" value="Acyl-CoA N-acyltransferases (Nat)"/>
    <property type="match status" value="1"/>
</dbReference>
<dbReference type="eggNOG" id="COG1247">
    <property type="taxonomic scope" value="Bacteria"/>
</dbReference>
<comment type="caution">
    <text evidence="2">The sequence shown here is derived from an EMBL/GenBank/DDBJ whole genome shotgun (WGS) entry which is preliminary data.</text>
</comment>
<reference evidence="2 3" key="1">
    <citation type="submission" date="2011-01" db="EMBL/GenBank/DDBJ databases">
        <authorList>
            <person name="Weinstock G."/>
            <person name="Sodergren E."/>
            <person name="Clifton S."/>
            <person name="Fulton L."/>
            <person name="Fulton B."/>
            <person name="Courtney L."/>
            <person name="Fronick C."/>
            <person name="Harrison M."/>
            <person name="Strong C."/>
            <person name="Farmer C."/>
            <person name="Delahaunty K."/>
            <person name="Markovic C."/>
            <person name="Hall O."/>
            <person name="Minx P."/>
            <person name="Tomlinson C."/>
            <person name="Mitreva M."/>
            <person name="Hou S."/>
            <person name="Chen J."/>
            <person name="Wollam A."/>
            <person name="Pepin K.H."/>
            <person name="Johnson M."/>
            <person name="Bhonagiri V."/>
            <person name="Zhang X."/>
            <person name="Suruliraj S."/>
            <person name="Warren W."/>
            <person name="Chinwalla A."/>
            <person name="Mardis E.R."/>
            <person name="Wilson R.K."/>
        </authorList>
    </citation>
    <scope>NUCLEOTIDE SEQUENCE [LARGE SCALE GENOMIC DNA]</scope>
    <source>
        <strain evidence="3">DSM 22608 / JCM 16073 / KCTC 15190 / YIT 12066</strain>
    </source>
</reference>
<dbReference type="Pfam" id="PF13420">
    <property type="entry name" value="Acetyltransf_4"/>
    <property type="match status" value="1"/>
</dbReference>
<dbReference type="InterPro" id="IPR000182">
    <property type="entry name" value="GNAT_dom"/>
</dbReference>
<dbReference type="STRING" id="762983.HMPREF9444_01425"/>
<dbReference type="EMBL" id="AEVO01000082">
    <property type="protein sequence ID" value="EFY06781.1"/>
    <property type="molecule type" value="Genomic_DNA"/>
</dbReference>
<proteinExistence type="predicted"/>
<dbReference type="PANTHER" id="PTHR43072:SF8">
    <property type="entry name" value="ACYLTRANSFERASE FABY-RELATED"/>
    <property type="match status" value="1"/>
</dbReference>
<dbReference type="RefSeq" id="WP_009143607.1">
    <property type="nucleotide sequence ID" value="NZ_GL831016.1"/>
</dbReference>
<dbReference type="PANTHER" id="PTHR43072">
    <property type="entry name" value="N-ACETYLTRANSFERASE"/>
    <property type="match status" value="1"/>
</dbReference>
<name>E8LL19_SUCHY</name>
<evidence type="ECO:0000313" key="3">
    <source>
        <dbReference type="Proteomes" id="UP000018458"/>
    </source>
</evidence>
<dbReference type="Gene3D" id="3.40.630.30">
    <property type="match status" value="1"/>
</dbReference>
<dbReference type="GO" id="GO:0016747">
    <property type="term" value="F:acyltransferase activity, transferring groups other than amino-acyl groups"/>
    <property type="evidence" value="ECO:0007669"/>
    <property type="project" value="InterPro"/>
</dbReference>
<accession>E8LL19</accession>
<sequence>MIRLVKISDAPAIARIYNYYVKETTVTFEYAPLTNNEMADRINSISASYPYFVYEENDCILGYCYAHPWKERAAYAQTYEISIYLAKEATGQGIGSKLLKRLVDECRKINCHALIACITAENAGSIRFHLRHGFKQVSSFKEVGFKFNRYLDVNDYELLI</sequence>
<dbReference type="PROSITE" id="PS51186">
    <property type="entry name" value="GNAT"/>
    <property type="match status" value="1"/>
</dbReference>
<dbReference type="HOGENOM" id="CLU_013985_4_2_6"/>
<organism evidence="2 3">
    <name type="scientific">Succinatimonas hippei (strain DSM 22608 / JCM 16073 / KCTC 15190 / YIT 12066)</name>
    <dbReference type="NCBI Taxonomy" id="762983"/>
    <lineage>
        <taxon>Bacteria</taxon>
        <taxon>Pseudomonadati</taxon>
        <taxon>Pseudomonadota</taxon>
        <taxon>Gammaproteobacteria</taxon>
        <taxon>Aeromonadales</taxon>
        <taxon>Succinivibrionaceae</taxon>
        <taxon>Succinatimonas</taxon>
    </lineage>
</organism>
<dbReference type="InterPro" id="IPR016181">
    <property type="entry name" value="Acyl_CoA_acyltransferase"/>
</dbReference>
<dbReference type="Proteomes" id="UP000018458">
    <property type="component" value="Unassembled WGS sequence"/>
</dbReference>
<dbReference type="OrthoDB" id="5459937at2"/>
<feature type="domain" description="N-acetyltransferase" evidence="1">
    <location>
        <begin position="1"/>
        <end position="157"/>
    </location>
</feature>
<evidence type="ECO:0000259" key="1">
    <source>
        <dbReference type="PROSITE" id="PS51186"/>
    </source>
</evidence>
<protein>
    <submittedName>
        <fullName evidence="2">Acetyltransferase, GNAT family</fullName>
    </submittedName>
</protein>
<gene>
    <name evidence="2" type="ORF">HMPREF9444_01425</name>
</gene>
<keyword evidence="2" id="KW-0808">Transferase</keyword>
<keyword evidence="3" id="KW-1185">Reference proteome</keyword>
<evidence type="ECO:0000313" key="2">
    <source>
        <dbReference type="EMBL" id="EFY06781.1"/>
    </source>
</evidence>